<feature type="compositionally biased region" description="Polar residues" evidence="1">
    <location>
        <begin position="48"/>
        <end position="66"/>
    </location>
</feature>
<proteinExistence type="predicted"/>
<reference evidence="2 3" key="1">
    <citation type="journal article" date="2024" name="G3 (Bethesda)">
        <title>Genome assembly of Hibiscus sabdariffa L. provides insights into metabolisms of medicinal natural products.</title>
        <authorList>
            <person name="Kim T."/>
        </authorList>
    </citation>
    <scope>NUCLEOTIDE SEQUENCE [LARGE SCALE GENOMIC DNA]</scope>
    <source>
        <strain evidence="2">TK-2024</strain>
        <tissue evidence="2">Old leaves</tissue>
    </source>
</reference>
<feature type="region of interest" description="Disordered" evidence="1">
    <location>
        <begin position="48"/>
        <end position="73"/>
    </location>
</feature>
<evidence type="ECO:0000313" key="3">
    <source>
        <dbReference type="Proteomes" id="UP001396334"/>
    </source>
</evidence>
<dbReference type="EMBL" id="JBBPBN010000009">
    <property type="protein sequence ID" value="KAK9032457.1"/>
    <property type="molecule type" value="Genomic_DNA"/>
</dbReference>
<protein>
    <submittedName>
        <fullName evidence="2">Uncharacterized protein</fullName>
    </submittedName>
</protein>
<gene>
    <name evidence="2" type="ORF">V6N11_056720</name>
</gene>
<evidence type="ECO:0000313" key="2">
    <source>
        <dbReference type="EMBL" id="KAK9032457.1"/>
    </source>
</evidence>
<organism evidence="2 3">
    <name type="scientific">Hibiscus sabdariffa</name>
    <name type="common">roselle</name>
    <dbReference type="NCBI Taxonomy" id="183260"/>
    <lineage>
        <taxon>Eukaryota</taxon>
        <taxon>Viridiplantae</taxon>
        <taxon>Streptophyta</taxon>
        <taxon>Embryophyta</taxon>
        <taxon>Tracheophyta</taxon>
        <taxon>Spermatophyta</taxon>
        <taxon>Magnoliopsida</taxon>
        <taxon>eudicotyledons</taxon>
        <taxon>Gunneridae</taxon>
        <taxon>Pentapetalae</taxon>
        <taxon>rosids</taxon>
        <taxon>malvids</taxon>
        <taxon>Malvales</taxon>
        <taxon>Malvaceae</taxon>
        <taxon>Malvoideae</taxon>
        <taxon>Hibiscus</taxon>
    </lineage>
</organism>
<name>A0ABR2T4P2_9ROSI</name>
<keyword evidence="3" id="KW-1185">Reference proteome</keyword>
<comment type="caution">
    <text evidence="2">The sequence shown here is derived from an EMBL/GenBank/DDBJ whole genome shotgun (WGS) entry which is preliminary data.</text>
</comment>
<sequence>MDNMPKGTEIPRQEVSEQCEENPSMPRQHAQAGVTSYMWAGVATSSNAMTTSQDAAKSDASANSTESDAENDTIILMLKHEPINCSHPQFSRQPPSIKETTCPGSKHTFCLGSQEIVYHGNEELACPGRTEAACLGSKEPVCAGNTEATCPGSK</sequence>
<dbReference type="Proteomes" id="UP001396334">
    <property type="component" value="Unassembled WGS sequence"/>
</dbReference>
<evidence type="ECO:0000256" key="1">
    <source>
        <dbReference type="SAM" id="MobiDB-lite"/>
    </source>
</evidence>
<feature type="region of interest" description="Disordered" evidence="1">
    <location>
        <begin position="1"/>
        <end position="32"/>
    </location>
</feature>
<accession>A0ABR2T4P2</accession>